<keyword evidence="8" id="KW-1185">Reference proteome</keyword>
<protein>
    <recommendedName>
        <fullName evidence="2">histidine kinase</fullName>
        <ecNumber evidence="2">2.7.13.3</ecNumber>
    </recommendedName>
</protein>
<gene>
    <name evidence="7" type="ORF">VB620_12820</name>
</gene>
<dbReference type="Gene3D" id="3.30.565.10">
    <property type="entry name" value="Histidine kinase-like ATPase, C-terminal domain"/>
    <property type="match status" value="1"/>
</dbReference>
<evidence type="ECO:0000313" key="8">
    <source>
        <dbReference type="Proteomes" id="UP001302120"/>
    </source>
</evidence>
<dbReference type="PANTHER" id="PTHR43065:SF50">
    <property type="entry name" value="HISTIDINE KINASE"/>
    <property type="match status" value="1"/>
</dbReference>
<sequence length="592" mass="67457">MYDLKKFTLRDMSECGLALRHLGNEANSMEESSNYITQYLYDNLIDKQSGEKSCALIRFFKTQSYKELTPELQEHTNNLLENQRPEDNLKCLTLLATAGELPEWNSRYKSEGHKVIPLLSEKMIARIPMIFQLMQQLGLNISTVIRPDPNLLTDLEQRMYNIFYVPDALGSPYIPSQTSFVIPHNIKSVIGFGGLLPSGNIFTVLMFLKIAVPQATVDLLRPLALNVKMAILPFKNDRIFIGHEQPHVNKKIVPKIENEILQYLNSQIATLNQLLDVSEQSTISQSDRLEKTNIHLQKTLEELQSTQIQTIHNEKMSGLGQLVAGIAHEINNPVNFLHGNLQYATEYTDSILKIIQKYQEYYPNPPEEIQELIEENELEFLTQDLAKILTSMKLGTKRITEIIKSLRNFSRLDEAEIKEVYIHEGIDSTLMILEHRLHTKDNKFPQIQVIKEYNELPLVECHPGQINQVFMNILSNAIDALEDSIKSQFIDNSQLEKPNKLVPTIHIRTQVIDDKWVEISIADNGGGINGKISEKLFEPFFTTKPIGKGTGLGLSISHQIIVEKHHGKISYISVPGQRTEFVIKIPIKAKNT</sequence>
<dbReference type="EC" id="2.7.13.3" evidence="2"/>
<dbReference type="GO" id="GO:0005524">
    <property type="term" value="F:ATP binding"/>
    <property type="evidence" value="ECO:0007669"/>
    <property type="project" value="UniProtKB-KW"/>
</dbReference>
<keyword evidence="4" id="KW-0418">Kinase</keyword>
<keyword evidence="4" id="KW-0808">Transferase</keyword>
<dbReference type="PRINTS" id="PR00344">
    <property type="entry name" value="BCTRLSENSOR"/>
</dbReference>
<keyword evidence="5" id="KW-0902">Two-component regulatory system</keyword>
<evidence type="ECO:0000256" key="3">
    <source>
        <dbReference type="ARBA" id="ARBA00022553"/>
    </source>
</evidence>
<dbReference type="InterPro" id="IPR036097">
    <property type="entry name" value="HisK_dim/P_sf"/>
</dbReference>
<keyword evidence="3" id="KW-0597">Phosphoprotein</keyword>
<dbReference type="InterPro" id="IPR005467">
    <property type="entry name" value="His_kinase_dom"/>
</dbReference>
<dbReference type="InterPro" id="IPR003594">
    <property type="entry name" value="HATPase_dom"/>
</dbReference>
<dbReference type="SMART" id="SM00388">
    <property type="entry name" value="HisKA"/>
    <property type="match status" value="1"/>
</dbReference>
<comment type="catalytic activity">
    <reaction evidence="1">
        <text>ATP + protein L-histidine = ADP + protein N-phospho-L-histidine.</text>
        <dbReference type="EC" id="2.7.13.3"/>
    </reaction>
</comment>
<evidence type="ECO:0000259" key="6">
    <source>
        <dbReference type="PROSITE" id="PS50109"/>
    </source>
</evidence>
<name>A0ABU5UF96_9CYAN</name>
<proteinExistence type="predicted"/>
<keyword evidence="7" id="KW-0547">Nucleotide-binding</keyword>
<dbReference type="SUPFAM" id="SSF47384">
    <property type="entry name" value="Homodimeric domain of signal transducing histidine kinase"/>
    <property type="match status" value="1"/>
</dbReference>
<organism evidence="7 8">
    <name type="scientific">Nodularia harveyana UHCC-0300</name>
    <dbReference type="NCBI Taxonomy" id="2974287"/>
    <lineage>
        <taxon>Bacteria</taxon>
        <taxon>Bacillati</taxon>
        <taxon>Cyanobacteriota</taxon>
        <taxon>Cyanophyceae</taxon>
        <taxon>Nostocales</taxon>
        <taxon>Nodulariaceae</taxon>
        <taxon>Nodularia</taxon>
    </lineage>
</organism>
<dbReference type="Pfam" id="PF00512">
    <property type="entry name" value="HisKA"/>
    <property type="match status" value="1"/>
</dbReference>
<dbReference type="Pfam" id="PF02518">
    <property type="entry name" value="HATPase_c"/>
    <property type="match status" value="1"/>
</dbReference>
<dbReference type="PROSITE" id="PS50109">
    <property type="entry name" value="HIS_KIN"/>
    <property type="match status" value="1"/>
</dbReference>
<reference evidence="7 8" key="1">
    <citation type="submission" date="2023-12" db="EMBL/GenBank/DDBJ databases">
        <title>Baltic Sea Cyanobacteria.</title>
        <authorList>
            <person name="Delbaje E."/>
            <person name="Fewer D.P."/>
            <person name="Shishido T.K."/>
        </authorList>
    </citation>
    <scope>NUCLEOTIDE SEQUENCE [LARGE SCALE GENOMIC DNA]</scope>
    <source>
        <strain evidence="7 8">UHCC-0300</strain>
    </source>
</reference>
<keyword evidence="7" id="KW-0067">ATP-binding</keyword>
<accession>A0ABU5UF96</accession>
<dbReference type="CDD" id="cd00082">
    <property type="entry name" value="HisKA"/>
    <property type="match status" value="1"/>
</dbReference>
<dbReference type="SUPFAM" id="SSF55874">
    <property type="entry name" value="ATPase domain of HSP90 chaperone/DNA topoisomerase II/histidine kinase"/>
    <property type="match status" value="1"/>
</dbReference>
<evidence type="ECO:0000313" key="7">
    <source>
        <dbReference type="EMBL" id="MEA5582220.1"/>
    </source>
</evidence>
<dbReference type="PANTHER" id="PTHR43065">
    <property type="entry name" value="SENSOR HISTIDINE KINASE"/>
    <property type="match status" value="1"/>
</dbReference>
<evidence type="ECO:0000256" key="1">
    <source>
        <dbReference type="ARBA" id="ARBA00000085"/>
    </source>
</evidence>
<evidence type="ECO:0000256" key="4">
    <source>
        <dbReference type="ARBA" id="ARBA00022777"/>
    </source>
</evidence>
<dbReference type="SMART" id="SM00387">
    <property type="entry name" value="HATPase_c"/>
    <property type="match status" value="1"/>
</dbReference>
<evidence type="ECO:0000256" key="5">
    <source>
        <dbReference type="ARBA" id="ARBA00023012"/>
    </source>
</evidence>
<dbReference type="InterPro" id="IPR003661">
    <property type="entry name" value="HisK_dim/P_dom"/>
</dbReference>
<dbReference type="InterPro" id="IPR004358">
    <property type="entry name" value="Sig_transdc_His_kin-like_C"/>
</dbReference>
<feature type="domain" description="Histidine kinase" evidence="6">
    <location>
        <begin position="325"/>
        <end position="589"/>
    </location>
</feature>
<dbReference type="Gene3D" id="1.10.287.130">
    <property type="match status" value="1"/>
</dbReference>
<dbReference type="EMBL" id="JAYGHG010000020">
    <property type="protein sequence ID" value="MEA5582220.1"/>
    <property type="molecule type" value="Genomic_DNA"/>
</dbReference>
<evidence type="ECO:0000256" key="2">
    <source>
        <dbReference type="ARBA" id="ARBA00012438"/>
    </source>
</evidence>
<dbReference type="Proteomes" id="UP001302120">
    <property type="component" value="Unassembled WGS sequence"/>
</dbReference>
<comment type="caution">
    <text evidence="7">The sequence shown here is derived from an EMBL/GenBank/DDBJ whole genome shotgun (WGS) entry which is preliminary data.</text>
</comment>
<dbReference type="RefSeq" id="WP_323196543.1">
    <property type="nucleotide sequence ID" value="NZ_JAYGHG010000020.1"/>
</dbReference>
<dbReference type="InterPro" id="IPR036890">
    <property type="entry name" value="HATPase_C_sf"/>
</dbReference>